<evidence type="ECO:0000313" key="2">
    <source>
        <dbReference type="EMBL" id="MQM07099.1"/>
    </source>
</evidence>
<organism evidence="2 3">
    <name type="scientific">Colocasia esculenta</name>
    <name type="common">Wild taro</name>
    <name type="synonym">Arum esculentum</name>
    <dbReference type="NCBI Taxonomy" id="4460"/>
    <lineage>
        <taxon>Eukaryota</taxon>
        <taxon>Viridiplantae</taxon>
        <taxon>Streptophyta</taxon>
        <taxon>Embryophyta</taxon>
        <taxon>Tracheophyta</taxon>
        <taxon>Spermatophyta</taxon>
        <taxon>Magnoliopsida</taxon>
        <taxon>Liliopsida</taxon>
        <taxon>Araceae</taxon>
        <taxon>Aroideae</taxon>
        <taxon>Colocasieae</taxon>
        <taxon>Colocasia</taxon>
    </lineage>
</organism>
<dbReference type="OrthoDB" id="1746839at2759"/>
<dbReference type="Proteomes" id="UP000652761">
    <property type="component" value="Unassembled WGS sequence"/>
</dbReference>
<dbReference type="EMBL" id="NMUH01003790">
    <property type="protein sequence ID" value="MQM07099.1"/>
    <property type="molecule type" value="Genomic_DNA"/>
</dbReference>
<keyword evidence="3" id="KW-1185">Reference proteome</keyword>
<accession>A0A843WBU9</accession>
<dbReference type="AlphaFoldDB" id="A0A843WBU9"/>
<feature type="compositionally biased region" description="Basic residues" evidence="1">
    <location>
        <begin position="7"/>
        <end position="16"/>
    </location>
</feature>
<comment type="caution">
    <text evidence="2">The sequence shown here is derived from an EMBL/GenBank/DDBJ whole genome shotgun (WGS) entry which is preliminary data.</text>
</comment>
<sequence length="83" mass="9230">MVGALPRLRRTSRGVRRGVSSRSQHPRAQALAPVPQEHGHGGPSIMERLVAFDHQTLNEALSAACRQESEMDQYIEEKRAAQN</sequence>
<evidence type="ECO:0000256" key="1">
    <source>
        <dbReference type="SAM" id="MobiDB-lite"/>
    </source>
</evidence>
<protein>
    <submittedName>
        <fullName evidence="2">Uncharacterized protein</fullName>
    </submittedName>
</protein>
<feature type="non-terminal residue" evidence="2">
    <location>
        <position position="1"/>
    </location>
</feature>
<name>A0A843WBU9_COLES</name>
<evidence type="ECO:0000313" key="3">
    <source>
        <dbReference type="Proteomes" id="UP000652761"/>
    </source>
</evidence>
<gene>
    <name evidence="2" type="ORF">Taro_039934</name>
</gene>
<reference evidence="2" key="1">
    <citation type="submission" date="2017-07" db="EMBL/GenBank/DDBJ databases">
        <title>Taro Niue Genome Assembly and Annotation.</title>
        <authorList>
            <person name="Atibalentja N."/>
            <person name="Keating K."/>
            <person name="Fields C.J."/>
        </authorList>
    </citation>
    <scope>NUCLEOTIDE SEQUENCE</scope>
    <source>
        <strain evidence="2">Niue_2</strain>
        <tissue evidence="2">Leaf</tissue>
    </source>
</reference>
<proteinExistence type="predicted"/>
<feature type="region of interest" description="Disordered" evidence="1">
    <location>
        <begin position="1"/>
        <end position="45"/>
    </location>
</feature>